<organism evidence="2 3">
    <name type="scientific">Nephila pilipes</name>
    <name type="common">Giant wood spider</name>
    <name type="synonym">Nephila maculata</name>
    <dbReference type="NCBI Taxonomy" id="299642"/>
    <lineage>
        <taxon>Eukaryota</taxon>
        <taxon>Metazoa</taxon>
        <taxon>Ecdysozoa</taxon>
        <taxon>Arthropoda</taxon>
        <taxon>Chelicerata</taxon>
        <taxon>Arachnida</taxon>
        <taxon>Araneae</taxon>
        <taxon>Araneomorphae</taxon>
        <taxon>Entelegynae</taxon>
        <taxon>Araneoidea</taxon>
        <taxon>Nephilidae</taxon>
        <taxon>Nephila</taxon>
    </lineage>
</organism>
<dbReference type="OrthoDB" id="10442378at2759"/>
<name>A0A8X6P8Z2_NEPPI</name>
<keyword evidence="3" id="KW-1185">Reference proteome</keyword>
<sequence length="359" mass="40107">MRALYMSVCRRKRSEQQVVLFEGCRFILKTIASKMNMNFDSPFSKFLSFLSLLSLFTTCNAYEYGVLAAGSDTGNHEFCLYVESAHYTYPKQKSVAEPHILQNDEEIDWCMNTSTIDSTNKVLLLPAGNCSTSAQVHNFFHMGGKVVIFVQNGSLDDMDFNESEDLNEMGLPVVKISKHSAKMLKEMGKTVTVHLFQPDGLGIKYFIAVTWSLAMLTITICSYWSGLISYEIFNKKILLNHSANSTRSGITSRIWVTASSTGAILNGMGVARITATRPAITTDLEAATTIETGTTASNYQRMLQKFGIYVSTDGHLNIFLTPYLVIFFLVGSATVCAIIYFLKNYLRHLLISGECRMFL</sequence>
<evidence type="ECO:0000313" key="3">
    <source>
        <dbReference type="Proteomes" id="UP000887013"/>
    </source>
</evidence>
<feature type="transmembrane region" description="Helical" evidence="1">
    <location>
        <begin position="254"/>
        <end position="275"/>
    </location>
</feature>
<accession>A0A8X6P8Z2</accession>
<evidence type="ECO:0000256" key="1">
    <source>
        <dbReference type="SAM" id="Phobius"/>
    </source>
</evidence>
<keyword evidence="1" id="KW-1133">Transmembrane helix</keyword>
<evidence type="ECO:0000313" key="2">
    <source>
        <dbReference type="EMBL" id="GFT57865.1"/>
    </source>
</evidence>
<dbReference type="AlphaFoldDB" id="A0A8X6P8Z2"/>
<dbReference type="Proteomes" id="UP000887013">
    <property type="component" value="Unassembled WGS sequence"/>
</dbReference>
<dbReference type="Gene3D" id="3.50.30.30">
    <property type="match status" value="1"/>
</dbReference>
<gene>
    <name evidence="2" type="primary">Sppl2b_3</name>
    <name evidence="2" type="ORF">NPIL_7371</name>
</gene>
<dbReference type="EMBL" id="BMAW01067047">
    <property type="protein sequence ID" value="GFT57865.1"/>
    <property type="molecule type" value="Genomic_DNA"/>
</dbReference>
<reference evidence="2" key="1">
    <citation type="submission" date="2020-08" db="EMBL/GenBank/DDBJ databases">
        <title>Multicomponent nature underlies the extraordinary mechanical properties of spider dragline silk.</title>
        <authorList>
            <person name="Kono N."/>
            <person name="Nakamura H."/>
            <person name="Mori M."/>
            <person name="Yoshida Y."/>
            <person name="Ohtoshi R."/>
            <person name="Malay A.D."/>
            <person name="Moran D.A.P."/>
            <person name="Tomita M."/>
            <person name="Numata K."/>
            <person name="Arakawa K."/>
        </authorList>
    </citation>
    <scope>NUCLEOTIDE SEQUENCE</scope>
</reference>
<protein>
    <submittedName>
        <fullName evidence="2">Signal peptide peptidase-like 2B</fullName>
    </submittedName>
</protein>
<proteinExistence type="predicted"/>
<feature type="transmembrane region" description="Helical" evidence="1">
    <location>
        <begin position="323"/>
        <end position="342"/>
    </location>
</feature>
<keyword evidence="1" id="KW-0472">Membrane</keyword>
<feature type="transmembrane region" description="Helical" evidence="1">
    <location>
        <begin position="205"/>
        <end position="233"/>
    </location>
</feature>
<comment type="caution">
    <text evidence="2">The sequence shown here is derived from an EMBL/GenBank/DDBJ whole genome shotgun (WGS) entry which is preliminary data.</text>
</comment>
<keyword evidence="1" id="KW-0812">Transmembrane</keyword>